<dbReference type="AlphaFoldDB" id="L0DL95"/>
<dbReference type="KEGG" id="saci:Sinac_5454"/>
<accession>L0DL95</accession>
<dbReference type="HOGENOM" id="CLU_2737858_0_0_0"/>
<keyword evidence="2" id="KW-1185">Reference proteome</keyword>
<dbReference type="EMBL" id="CP003364">
    <property type="protein sequence ID" value="AGA29600.1"/>
    <property type="molecule type" value="Genomic_DNA"/>
</dbReference>
<name>L0DL95_SINAD</name>
<proteinExistence type="predicted"/>
<sequence length="71" mass="7706">MALNRASGFLPSLSRLTKRFGEPLTGNPRVLGAMNVNQGVPNKTRGLFSLVCGIEVQKIGMSKLFLKNCDL</sequence>
<protein>
    <submittedName>
        <fullName evidence="1">Uncharacterized protein</fullName>
    </submittedName>
</protein>
<reference evidence="1 2" key="1">
    <citation type="submission" date="2012-02" db="EMBL/GenBank/DDBJ databases">
        <title>Complete sequence of chromosome of Singulisphaera acidiphila DSM 18658.</title>
        <authorList>
            <consortium name="US DOE Joint Genome Institute (JGI-PGF)"/>
            <person name="Lucas S."/>
            <person name="Copeland A."/>
            <person name="Lapidus A."/>
            <person name="Glavina del Rio T."/>
            <person name="Dalin E."/>
            <person name="Tice H."/>
            <person name="Bruce D."/>
            <person name="Goodwin L."/>
            <person name="Pitluck S."/>
            <person name="Peters L."/>
            <person name="Ovchinnikova G."/>
            <person name="Chertkov O."/>
            <person name="Kyrpides N."/>
            <person name="Mavromatis K."/>
            <person name="Ivanova N."/>
            <person name="Brettin T."/>
            <person name="Detter J.C."/>
            <person name="Han C."/>
            <person name="Larimer F."/>
            <person name="Land M."/>
            <person name="Hauser L."/>
            <person name="Markowitz V."/>
            <person name="Cheng J.-F."/>
            <person name="Hugenholtz P."/>
            <person name="Woyke T."/>
            <person name="Wu D."/>
            <person name="Tindall B."/>
            <person name="Pomrenke H."/>
            <person name="Brambilla E."/>
            <person name="Klenk H.-P."/>
            <person name="Eisen J.A."/>
        </authorList>
    </citation>
    <scope>NUCLEOTIDE SEQUENCE [LARGE SCALE GENOMIC DNA]</scope>
    <source>
        <strain evidence="2">ATCC BAA-1392 / DSM 18658 / VKM B-2454 / MOB10</strain>
    </source>
</reference>
<evidence type="ECO:0000313" key="2">
    <source>
        <dbReference type="Proteomes" id="UP000010798"/>
    </source>
</evidence>
<gene>
    <name evidence="1" type="ordered locus">Sinac_5454</name>
</gene>
<dbReference type="Proteomes" id="UP000010798">
    <property type="component" value="Chromosome"/>
</dbReference>
<organism evidence="1 2">
    <name type="scientific">Singulisphaera acidiphila (strain ATCC BAA-1392 / DSM 18658 / VKM B-2454 / MOB10)</name>
    <dbReference type="NCBI Taxonomy" id="886293"/>
    <lineage>
        <taxon>Bacteria</taxon>
        <taxon>Pseudomonadati</taxon>
        <taxon>Planctomycetota</taxon>
        <taxon>Planctomycetia</taxon>
        <taxon>Isosphaerales</taxon>
        <taxon>Isosphaeraceae</taxon>
        <taxon>Singulisphaera</taxon>
    </lineage>
</organism>
<evidence type="ECO:0000313" key="1">
    <source>
        <dbReference type="EMBL" id="AGA29600.1"/>
    </source>
</evidence>